<dbReference type="Proteomes" id="UP000247810">
    <property type="component" value="Unassembled WGS sequence"/>
</dbReference>
<evidence type="ECO:0000313" key="3">
    <source>
        <dbReference type="Proteomes" id="UP000247810"/>
    </source>
</evidence>
<dbReference type="VEuPathDB" id="FungiDB:BO71DRAFT_484941"/>
<keyword evidence="1" id="KW-0732">Signal</keyword>
<dbReference type="AlphaFoldDB" id="A0A319D785"/>
<feature type="chain" id="PRO_5016309213" evidence="1">
    <location>
        <begin position="19"/>
        <end position="142"/>
    </location>
</feature>
<dbReference type="EMBL" id="KZ825901">
    <property type="protein sequence ID" value="PYH93059.1"/>
    <property type="molecule type" value="Genomic_DNA"/>
</dbReference>
<sequence>MLFKNLALLFSAGALALAAPTPKYTDRIRQKSIDESKALSAHDDDVLGYVVVLEYANHINGAESLATRDVDTDVKFYVTAYAKSIGDAKSLATRDDNVLGYVIVNDYAKGIEESQSLKARDGETLGYFVSGYAKSINEAKEA</sequence>
<accession>A0A319D785</accession>
<keyword evidence="3" id="KW-1185">Reference proteome</keyword>
<gene>
    <name evidence="2" type="ORF">BO71DRAFT_484941</name>
</gene>
<name>A0A319D785_9EURO</name>
<protein>
    <submittedName>
        <fullName evidence="2">Uncharacterized protein</fullName>
    </submittedName>
</protein>
<evidence type="ECO:0000313" key="2">
    <source>
        <dbReference type="EMBL" id="PYH93059.1"/>
    </source>
</evidence>
<evidence type="ECO:0000256" key="1">
    <source>
        <dbReference type="SAM" id="SignalP"/>
    </source>
</evidence>
<proteinExistence type="predicted"/>
<dbReference type="OrthoDB" id="4458943at2759"/>
<organism evidence="2 3">
    <name type="scientific">Aspergillus ellipticus CBS 707.79</name>
    <dbReference type="NCBI Taxonomy" id="1448320"/>
    <lineage>
        <taxon>Eukaryota</taxon>
        <taxon>Fungi</taxon>
        <taxon>Dikarya</taxon>
        <taxon>Ascomycota</taxon>
        <taxon>Pezizomycotina</taxon>
        <taxon>Eurotiomycetes</taxon>
        <taxon>Eurotiomycetidae</taxon>
        <taxon>Eurotiales</taxon>
        <taxon>Aspergillaceae</taxon>
        <taxon>Aspergillus</taxon>
        <taxon>Aspergillus subgen. Circumdati</taxon>
    </lineage>
</organism>
<reference evidence="2 3" key="1">
    <citation type="submission" date="2018-02" db="EMBL/GenBank/DDBJ databases">
        <title>The genomes of Aspergillus section Nigri reveals drivers in fungal speciation.</title>
        <authorList>
            <consortium name="DOE Joint Genome Institute"/>
            <person name="Vesth T.C."/>
            <person name="Nybo J."/>
            <person name="Theobald S."/>
            <person name="Brandl J."/>
            <person name="Frisvad J.C."/>
            <person name="Nielsen K.F."/>
            <person name="Lyhne E.K."/>
            <person name="Kogle M.E."/>
            <person name="Kuo A."/>
            <person name="Riley R."/>
            <person name="Clum A."/>
            <person name="Nolan M."/>
            <person name="Lipzen A."/>
            <person name="Salamov A."/>
            <person name="Henrissat B."/>
            <person name="Wiebenga A."/>
            <person name="De vries R.P."/>
            <person name="Grigoriev I.V."/>
            <person name="Mortensen U.H."/>
            <person name="Andersen M.R."/>
            <person name="Baker S.E."/>
        </authorList>
    </citation>
    <scope>NUCLEOTIDE SEQUENCE [LARGE SCALE GENOMIC DNA]</scope>
    <source>
        <strain evidence="2 3">CBS 707.79</strain>
    </source>
</reference>
<feature type="signal peptide" evidence="1">
    <location>
        <begin position="1"/>
        <end position="18"/>
    </location>
</feature>